<sequence>MIHILRQLYLGKRFYWALMGIVLIFFLSFWFYILYPFGLFLACMMGVFFIVDFTLLFGKKEGIKASRTLPEKFSNGDANGVILRILNQYSFEVGLFVLDEIPDQFQKRDFGFSTQLFSRKEVEEVYALTPNQRGVYQFGNLHLFAQSPIGLVVRRFSFDKNQTVKVYPSFLQMRKYEFLAFTALKREFGLKKQKRIGQSREFEQIKPYVLGDDLRHLNWKAVAKTGKLMTNHFQEEKSQPVYSIIDLGRVMKMPFNGLSLLDYAINSSLVFSNIALKNGDKAGLATFSDQIGPNCEATHRPTQLRLVMELLYGIQTGFPESDFGKLYSWSRKKLGQKSLLMIYTNFEHVGAMRRQLPFLKALSKHHVVLVIFFENHILEEFAETPASTLSEIVEKTIASKFLFDKRLIAKELQRNGIQTILTKPQDLTIQTINKYLEIKEKGFI</sequence>
<keyword evidence="1" id="KW-0812">Transmembrane</keyword>
<gene>
    <name evidence="3" type="ORF">Aconfl_02960</name>
</gene>
<dbReference type="InterPro" id="IPR002881">
    <property type="entry name" value="DUF58"/>
</dbReference>
<reference evidence="3 4" key="1">
    <citation type="submission" date="2023-08" db="EMBL/GenBank/DDBJ databases">
        <title>Draft genome sequence of Algoriphagus confluentis.</title>
        <authorList>
            <person name="Takatani N."/>
            <person name="Hosokawa M."/>
            <person name="Sawabe T."/>
        </authorList>
    </citation>
    <scope>NUCLEOTIDE SEQUENCE [LARGE SCALE GENOMIC DNA]</scope>
    <source>
        <strain evidence="3 4">NBRC 111222</strain>
    </source>
</reference>
<dbReference type="Pfam" id="PF01882">
    <property type="entry name" value="DUF58"/>
    <property type="match status" value="1"/>
</dbReference>
<evidence type="ECO:0000256" key="1">
    <source>
        <dbReference type="SAM" id="Phobius"/>
    </source>
</evidence>
<dbReference type="EMBL" id="BTPD01000001">
    <property type="protein sequence ID" value="GMQ27654.1"/>
    <property type="molecule type" value="Genomic_DNA"/>
</dbReference>
<accession>A0ABQ6PIE3</accession>
<name>A0ABQ6PIE3_9BACT</name>
<dbReference type="RefSeq" id="WP_338222461.1">
    <property type="nucleotide sequence ID" value="NZ_BTPD01000001.1"/>
</dbReference>
<protein>
    <submittedName>
        <fullName evidence="3">DUF58 domain-containing protein</fullName>
    </submittedName>
</protein>
<dbReference type="Proteomes" id="UP001338309">
    <property type="component" value="Unassembled WGS sequence"/>
</dbReference>
<dbReference type="PANTHER" id="PTHR33608">
    <property type="entry name" value="BLL2464 PROTEIN"/>
    <property type="match status" value="1"/>
</dbReference>
<evidence type="ECO:0000259" key="2">
    <source>
        <dbReference type="Pfam" id="PF01882"/>
    </source>
</evidence>
<evidence type="ECO:0000313" key="3">
    <source>
        <dbReference type="EMBL" id="GMQ27654.1"/>
    </source>
</evidence>
<evidence type="ECO:0000313" key="4">
    <source>
        <dbReference type="Proteomes" id="UP001338309"/>
    </source>
</evidence>
<feature type="transmembrane region" description="Helical" evidence="1">
    <location>
        <begin position="14"/>
        <end position="33"/>
    </location>
</feature>
<feature type="transmembrane region" description="Helical" evidence="1">
    <location>
        <begin position="39"/>
        <end position="58"/>
    </location>
</feature>
<dbReference type="PANTHER" id="PTHR33608:SF3">
    <property type="entry name" value="SLR2013 PROTEIN"/>
    <property type="match status" value="1"/>
</dbReference>
<keyword evidence="4" id="KW-1185">Reference proteome</keyword>
<keyword evidence="1" id="KW-0472">Membrane</keyword>
<keyword evidence="1" id="KW-1133">Transmembrane helix</keyword>
<feature type="domain" description="DUF58" evidence="2">
    <location>
        <begin position="205"/>
        <end position="323"/>
    </location>
</feature>
<organism evidence="3 4">
    <name type="scientific">Algoriphagus confluentis</name>
    <dbReference type="NCBI Taxonomy" id="1697556"/>
    <lineage>
        <taxon>Bacteria</taxon>
        <taxon>Pseudomonadati</taxon>
        <taxon>Bacteroidota</taxon>
        <taxon>Cytophagia</taxon>
        <taxon>Cytophagales</taxon>
        <taxon>Cyclobacteriaceae</taxon>
        <taxon>Algoriphagus</taxon>
    </lineage>
</organism>
<proteinExistence type="predicted"/>
<comment type="caution">
    <text evidence="3">The sequence shown here is derived from an EMBL/GenBank/DDBJ whole genome shotgun (WGS) entry which is preliminary data.</text>
</comment>